<protein>
    <recommendedName>
        <fullName evidence="1">FAS1 domain-containing protein</fullName>
    </recommendedName>
</protein>
<dbReference type="InterPro" id="IPR050904">
    <property type="entry name" value="Adhesion/Biosynth-related"/>
</dbReference>
<dbReference type="AlphaFoldDB" id="A0A8H4Q027"/>
<feature type="domain" description="FAS1" evidence="1">
    <location>
        <begin position="81"/>
        <end position="213"/>
    </location>
</feature>
<dbReference type="SMART" id="SM00554">
    <property type="entry name" value="FAS1"/>
    <property type="match status" value="1"/>
</dbReference>
<evidence type="ECO:0000313" key="3">
    <source>
        <dbReference type="Proteomes" id="UP000557566"/>
    </source>
</evidence>
<dbReference type="Gene3D" id="2.30.180.10">
    <property type="entry name" value="FAS1 domain"/>
    <property type="match status" value="1"/>
</dbReference>
<dbReference type="OrthoDB" id="286301at2759"/>
<dbReference type="SUPFAM" id="SSF82153">
    <property type="entry name" value="FAS1 domain"/>
    <property type="match status" value="1"/>
</dbReference>
<name>A0A8H4Q027_9HYPO</name>
<keyword evidence="3" id="KW-1185">Reference proteome</keyword>
<sequence>MYKVATLAIHAVNSTTPYRLRPPHPPKNSSKFARDVLVSPGSVLVTLLSNSEFVNLGRRNQNIVEKGVALPSLLLVLSGLGASVKVTGADIPFDNGFIRPIDGVLTLPRNAGLLAEIDSRASITVLAPDDSAFARISTDLPYERLKELLRRHVLVDFPAHTPLLQDGDVYSTLAGGQVTVSVANGIARVNGARILAGDAIITNGVIHTINSVLGASPAPSPPITAAATERMKPLSQMALACSLGGVVAASRYLFVL</sequence>
<dbReference type="InterPro" id="IPR000782">
    <property type="entry name" value="FAS1_domain"/>
</dbReference>
<comment type="caution">
    <text evidence="2">The sequence shown here is derived from an EMBL/GenBank/DDBJ whole genome shotgun (WGS) entry which is preliminary data.</text>
</comment>
<dbReference type="PANTHER" id="PTHR10900">
    <property type="entry name" value="PERIOSTIN-RELATED"/>
    <property type="match status" value="1"/>
</dbReference>
<dbReference type="EMBL" id="JAAVMX010000001">
    <property type="protein sequence ID" value="KAF4513577.1"/>
    <property type="molecule type" value="Genomic_DNA"/>
</dbReference>
<dbReference type="Pfam" id="PF02469">
    <property type="entry name" value="Fasciclin"/>
    <property type="match status" value="1"/>
</dbReference>
<organism evidence="2 3">
    <name type="scientific">Ophiocordyceps sinensis</name>
    <dbReference type="NCBI Taxonomy" id="72228"/>
    <lineage>
        <taxon>Eukaryota</taxon>
        <taxon>Fungi</taxon>
        <taxon>Dikarya</taxon>
        <taxon>Ascomycota</taxon>
        <taxon>Pezizomycotina</taxon>
        <taxon>Sordariomycetes</taxon>
        <taxon>Hypocreomycetidae</taxon>
        <taxon>Hypocreales</taxon>
        <taxon>Ophiocordycipitaceae</taxon>
        <taxon>Ophiocordyceps</taxon>
    </lineage>
</organism>
<accession>A0A8H4Q027</accession>
<gene>
    <name evidence="2" type="ORF">G6O67_000830</name>
</gene>
<evidence type="ECO:0000313" key="2">
    <source>
        <dbReference type="EMBL" id="KAF4513577.1"/>
    </source>
</evidence>
<proteinExistence type="predicted"/>
<dbReference type="Proteomes" id="UP000557566">
    <property type="component" value="Unassembled WGS sequence"/>
</dbReference>
<reference evidence="2 3" key="1">
    <citation type="journal article" date="2020" name="Genome Biol. Evol.">
        <title>A new high-quality draft genome assembly of the Chinese cordyceps Ophiocordyceps sinensis.</title>
        <authorList>
            <person name="Shu R."/>
            <person name="Zhang J."/>
            <person name="Meng Q."/>
            <person name="Zhang H."/>
            <person name="Zhou G."/>
            <person name="Li M."/>
            <person name="Wu P."/>
            <person name="Zhao Y."/>
            <person name="Chen C."/>
            <person name="Qin Q."/>
        </authorList>
    </citation>
    <scope>NUCLEOTIDE SEQUENCE [LARGE SCALE GENOMIC DNA]</scope>
    <source>
        <strain evidence="2 3">IOZ07</strain>
    </source>
</reference>
<evidence type="ECO:0000259" key="1">
    <source>
        <dbReference type="PROSITE" id="PS50213"/>
    </source>
</evidence>
<dbReference type="PROSITE" id="PS50213">
    <property type="entry name" value="FAS1"/>
    <property type="match status" value="1"/>
</dbReference>
<dbReference type="InterPro" id="IPR036378">
    <property type="entry name" value="FAS1_dom_sf"/>
</dbReference>